<proteinExistence type="inferred from homology"/>
<dbReference type="EC" id="5.2.1.8" evidence="7"/>
<keyword evidence="10" id="KW-0175">Coiled coil</keyword>
<dbReference type="InterPro" id="IPR046357">
    <property type="entry name" value="PPIase_dom_sf"/>
</dbReference>
<dbReference type="GO" id="GO:0017171">
    <property type="term" value="F:serine hydrolase activity"/>
    <property type="evidence" value="ECO:0007669"/>
    <property type="project" value="TreeGrafter"/>
</dbReference>
<dbReference type="InterPro" id="IPR033906">
    <property type="entry name" value="Lipase_N"/>
</dbReference>
<keyword evidence="7" id="KW-0413">Isomerase</keyword>
<dbReference type="InterPro" id="IPR000734">
    <property type="entry name" value="TAG_lipase"/>
</dbReference>
<dbReference type="Gene3D" id="3.40.50.1820">
    <property type="entry name" value="alpha/beta hydrolase"/>
    <property type="match status" value="1"/>
</dbReference>
<evidence type="ECO:0000259" key="11">
    <source>
        <dbReference type="PROSITE" id="PS50059"/>
    </source>
</evidence>
<sequence>MAKCINPLDGFTLSDLMSPDGFTIEIGDEYLPEEEEEFSYNSDVFLSNEEVLNMLNMDEFKDNEDEEVNEATAVMPCGISFATMKTKMSNLIEDGRVMKLIKRKGVGEIIPYNAQITINYIGYFEFSDEPFDSTYAHGHPKTVRLDQGLLLPGLEIAITSMKKHEIALFIVHPDLAYGPVGCPPRILPNEEVMFAIHLIDFIDNGTADTYVNLSVEEKKLFKNIIKCVNDLLNTAKDNFKKQKTRQAIRQYKKAVVLLENAELNNDEEEEEANKLLSTAYGNLAVCYNKEGMSRHACMACNKAPTRNVKIHFNHGRALLRMGEYSRALQELRTAHRMEPKNKDIFKEICLANEKYNRYREIEKRLWSNCLNAIKEEKEATEFQKAARDMCESFAKDDHLSRQPFPEGVTAEEEKYIREQAAALGLSNKKLKCYIRFEYINNSASSVQANVTMLLLFAYLLTLLNLSNSATSDVQYHLTPDKSQGFFLGEVLLDAFVNPMGTIQDDRMVINNIFDPNLLSKDVTFELYTKNNPIQAFYLKVGDVVGLKDSPFNSERPTKLLIHGWTDSANTYWLQDFRQNYLGVGDYNVICVNWFPASLKEYWIAAKLTRQVGKYIAELLDFLVLEGDLSLDNVHILGHSLGAHVAGFAGVEVSGTIGRITGMDPARPGFESPSLNDLNIRLDSRDAKFVDIIHTCAGTLGFVRSIGHVDFYPNGGTFRQPGCPVFSSQYCSHARAHEFVGESIINPMAFGAVQCKSWVEYKMGKCRDNSTMVFMGESVSLNARGSFFLETNAQPPFGKSGM</sequence>
<protein>
    <recommendedName>
        <fullName evidence="7">peptidylprolyl isomerase</fullName>
        <ecNumber evidence="7">5.2.1.8</ecNumber>
    </recommendedName>
</protein>
<gene>
    <name evidence="12" type="ORF">KPH14_012045</name>
</gene>
<evidence type="ECO:0000256" key="8">
    <source>
        <dbReference type="PROSITE-ProRule" id="PRU00339"/>
    </source>
</evidence>
<dbReference type="PROSITE" id="PS50059">
    <property type="entry name" value="FKBP_PPIASE"/>
    <property type="match status" value="1"/>
</dbReference>
<dbReference type="InterPro" id="IPR001179">
    <property type="entry name" value="PPIase_FKBP_dom"/>
</dbReference>
<evidence type="ECO:0000256" key="1">
    <source>
        <dbReference type="ARBA" id="ARBA00000111"/>
    </source>
</evidence>
<dbReference type="Pfam" id="PF00254">
    <property type="entry name" value="FKBP_C"/>
    <property type="match status" value="1"/>
</dbReference>
<dbReference type="PANTHER" id="PTHR11610">
    <property type="entry name" value="LIPASE"/>
    <property type="match status" value="1"/>
</dbReference>
<dbReference type="InterPro" id="IPR019734">
    <property type="entry name" value="TPR_rpt"/>
</dbReference>
<comment type="subcellular location">
    <subcellularLocation>
        <location evidence="2">Secreted</location>
    </subcellularLocation>
</comment>
<reference evidence="12" key="1">
    <citation type="submission" date="2021-08" db="EMBL/GenBank/DDBJ databases">
        <authorList>
            <person name="Misof B."/>
            <person name="Oliver O."/>
            <person name="Podsiadlowski L."/>
            <person name="Donath A."/>
            <person name="Peters R."/>
            <person name="Mayer C."/>
            <person name="Rust J."/>
            <person name="Gunkel S."/>
            <person name="Lesny P."/>
            <person name="Martin S."/>
            <person name="Oeyen J.P."/>
            <person name="Petersen M."/>
            <person name="Panagiotis P."/>
            <person name="Wilbrandt J."/>
            <person name="Tanja T."/>
        </authorList>
    </citation>
    <scope>NUCLEOTIDE SEQUENCE</scope>
    <source>
        <strain evidence="12">GBR_01_08_01A</strain>
        <tissue evidence="12">Thorax + abdomen</tissue>
    </source>
</reference>
<dbReference type="InterPro" id="IPR013818">
    <property type="entry name" value="Lipase"/>
</dbReference>
<dbReference type="AlphaFoldDB" id="A0AAD9RUS5"/>
<feature type="repeat" description="TPR" evidence="8">
    <location>
        <begin position="308"/>
        <end position="341"/>
    </location>
</feature>
<dbReference type="SUPFAM" id="SSF53474">
    <property type="entry name" value="alpha/beta-Hydrolases"/>
    <property type="match status" value="1"/>
</dbReference>
<accession>A0AAD9RUS5</accession>
<comment type="catalytic activity">
    <reaction evidence="7">
        <text>[protein]-peptidylproline (omega=180) = [protein]-peptidylproline (omega=0)</text>
        <dbReference type="Rhea" id="RHEA:16237"/>
        <dbReference type="Rhea" id="RHEA-COMP:10747"/>
        <dbReference type="Rhea" id="RHEA-COMP:10748"/>
        <dbReference type="ChEBI" id="CHEBI:83833"/>
        <dbReference type="ChEBI" id="CHEBI:83834"/>
        <dbReference type="EC" id="5.2.1.8"/>
    </reaction>
</comment>
<keyword evidence="8" id="KW-0802">TPR repeat</keyword>
<dbReference type="PANTHER" id="PTHR11610:SF173">
    <property type="entry name" value="LIPASE DOMAIN-CONTAINING PROTEIN-RELATED"/>
    <property type="match status" value="1"/>
</dbReference>
<evidence type="ECO:0000256" key="6">
    <source>
        <dbReference type="ARBA" id="ARBA00023157"/>
    </source>
</evidence>
<dbReference type="PRINTS" id="PR00821">
    <property type="entry name" value="TAGLIPASE"/>
</dbReference>
<feature type="domain" description="PPIase FKBP-type" evidence="11">
    <location>
        <begin position="113"/>
        <end position="202"/>
    </location>
</feature>
<evidence type="ECO:0000256" key="10">
    <source>
        <dbReference type="SAM" id="Coils"/>
    </source>
</evidence>
<dbReference type="CDD" id="cd00707">
    <property type="entry name" value="Pancreat_lipase_like"/>
    <property type="match status" value="1"/>
</dbReference>
<dbReference type="Gene3D" id="1.25.40.10">
    <property type="entry name" value="Tetratricopeptide repeat domain"/>
    <property type="match status" value="1"/>
</dbReference>
<keyword evidence="13" id="KW-1185">Reference proteome</keyword>
<evidence type="ECO:0000256" key="9">
    <source>
        <dbReference type="RuleBase" id="RU004262"/>
    </source>
</evidence>
<evidence type="ECO:0000256" key="4">
    <source>
        <dbReference type="ARBA" id="ARBA00022525"/>
    </source>
</evidence>
<name>A0AAD9RUS5_9HYME</name>
<dbReference type="SUPFAM" id="SSF54534">
    <property type="entry name" value="FKBP-like"/>
    <property type="match status" value="1"/>
</dbReference>
<evidence type="ECO:0000256" key="7">
    <source>
        <dbReference type="PROSITE-ProRule" id="PRU00277"/>
    </source>
</evidence>
<evidence type="ECO:0000256" key="2">
    <source>
        <dbReference type="ARBA" id="ARBA00004613"/>
    </source>
</evidence>
<reference evidence="12" key="2">
    <citation type="journal article" date="2023" name="Commun. Biol.">
        <title>Intrasexual cuticular hydrocarbon dimorphism in a wasp sheds light on hydrocarbon biosynthesis genes in Hymenoptera.</title>
        <authorList>
            <person name="Moris V.C."/>
            <person name="Podsiadlowski L."/>
            <person name="Martin S."/>
            <person name="Oeyen J.P."/>
            <person name="Donath A."/>
            <person name="Petersen M."/>
            <person name="Wilbrandt J."/>
            <person name="Misof B."/>
            <person name="Liedtke D."/>
            <person name="Thamm M."/>
            <person name="Scheiner R."/>
            <person name="Schmitt T."/>
            <person name="Niehuis O."/>
        </authorList>
    </citation>
    <scope>NUCLEOTIDE SEQUENCE</scope>
    <source>
        <strain evidence="12">GBR_01_08_01A</strain>
    </source>
</reference>
<evidence type="ECO:0000256" key="3">
    <source>
        <dbReference type="ARBA" id="ARBA00010701"/>
    </source>
</evidence>
<keyword evidence="5" id="KW-0378">Hydrolase</keyword>
<dbReference type="GO" id="GO:0016042">
    <property type="term" value="P:lipid catabolic process"/>
    <property type="evidence" value="ECO:0007669"/>
    <property type="project" value="TreeGrafter"/>
</dbReference>
<organism evidence="12 13">
    <name type="scientific">Odynerus spinipes</name>
    <dbReference type="NCBI Taxonomy" id="1348599"/>
    <lineage>
        <taxon>Eukaryota</taxon>
        <taxon>Metazoa</taxon>
        <taxon>Ecdysozoa</taxon>
        <taxon>Arthropoda</taxon>
        <taxon>Hexapoda</taxon>
        <taxon>Insecta</taxon>
        <taxon>Pterygota</taxon>
        <taxon>Neoptera</taxon>
        <taxon>Endopterygota</taxon>
        <taxon>Hymenoptera</taxon>
        <taxon>Apocrita</taxon>
        <taxon>Aculeata</taxon>
        <taxon>Vespoidea</taxon>
        <taxon>Vespidae</taxon>
        <taxon>Eumeninae</taxon>
        <taxon>Odynerus</taxon>
    </lineage>
</organism>
<dbReference type="Proteomes" id="UP001258017">
    <property type="component" value="Unassembled WGS sequence"/>
</dbReference>
<keyword evidence="7" id="KW-0697">Rotamase</keyword>
<feature type="coiled-coil region" evidence="10">
    <location>
        <begin position="241"/>
        <end position="278"/>
    </location>
</feature>
<dbReference type="InterPro" id="IPR011990">
    <property type="entry name" value="TPR-like_helical_dom_sf"/>
</dbReference>
<keyword evidence="4" id="KW-0964">Secreted</keyword>
<evidence type="ECO:0000313" key="13">
    <source>
        <dbReference type="Proteomes" id="UP001258017"/>
    </source>
</evidence>
<dbReference type="GO" id="GO:0003755">
    <property type="term" value="F:peptidyl-prolyl cis-trans isomerase activity"/>
    <property type="evidence" value="ECO:0007669"/>
    <property type="project" value="UniProtKB-KW"/>
</dbReference>
<dbReference type="FunFam" id="3.40.50.1820:FF:000076">
    <property type="entry name" value="phospholipase A1"/>
    <property type="match status" value="1"/>
</dbReference>
<dbReference type="InterPro" id="IPR029058">
    <property type="entry name" value="AB_hydrolase_fold"/>
</dbReference>
<comment type="caution">
    <text evidence="12">The sequence shown here is derived from an EMBL/GenBank/DDBJ whole genome shotgun (WGS) entry which is preliminary data.</text>
</comment>
<dbReference type="Gene3D" id="3.10.50.40">
    <property type="match status" value="1"/>
</dbReference>
<keyword evidence="6" id="KW-1015">Disulfide bond</keyword>
<comment type="similarity">
    <text evidence="3 9">Belongs to the AB hydrolase superfamily. Lipase family.</text>
</comment>
<dbReference type="SUPFAM" id="SSF48452">
    <property type="entry name" value="TPR-like"/>
    <property type="match status" value="1"/>
</dbReference>
<evidence type="ECO:0000313" key="12">
    <source>
        <dbReference type="EMBL" id="KAK2586048.1"/>
    </source>
</evidence>
<evidence type="ECO:0000256" key="5">
    <source>
        <dbReference type="ARBA" id="ARBA00022801"/>
    </source>
</evidence>
<dbReference type="GO" id="GO:0008970">
    <property type="term" value="F:phospholipase A1 activity"/>
    <property type="evidence" value="ECO:0007669"/>
    <property type="project" value="UniProtKB-EC"/>
</dbReference>
<dbReference type="EMBL" id="JAIFRP010000020">
    <property type="protein sequence ID" value="KAK2586048.1"/>
    <property type="molecule type" value="Genomic_DNA"/>
</dbReference>
<dbReference type="Pfam" id="PF00151">
    <property type="entry name" value="Lipase"/>
    <property type="match status" value="1"/>
</dbReference>
<dbReference type="PROSITE" id="PS50005">
    <property type="entry name" value="TPR"/>
    <property type="match status" value="1"/>
</dbReference>
<dbReference type="GO" id="GO:0005615">
    <property type="term" value="C:extracellular space"/>
    <property type="evidence" value="ECO:0007669"/>
    <property type="project" value="TreeGrafter"/>
</dbReference>
<comment type="catalytic activity">
    <reaction evidence="1">
        <text>a 1,2-diacyl-sn-glycero-3-phosphocholine + H2O = a 2-acyl-sn-glycero-3-phosphocholine + a fatty acid + H(+)</text>
        <dbReference type="Rhea" id="RHEA:18689"/>
        <dbReference type="ChEBI" id="CHEBI:15377"/>
        <dbReference type="ChEBI" id="CHEBI:15378"/>
        <dbReference type="ChEBI" id="CHEBI:28868"/>
        <dbReference type="ChEBI" id="CHEBI:57643"/>
        <dbReference type="ChEBI" id="CHEBI:57875"/>
        <dbReference type="EC" id="3.1.1.32"/>
    </reaction>
</comment>